<dbReference type="Pfam" id="PF04264">
    <property type="entry name" value="YceI"/>
    <property type="match status" value="1"/>
</dbReference>
<dbReference type="InterPro" id="IPR036761">
    <property type="entry name" value="TTHA0802/YceI-like_sf"/>
</dbReference>
<proteinExistence type="predicted"/>
<keyword evidence="4" id="KW-1185">Reference proteome</keyword>
<evidence type="ECO:0000259" key="2">
    <source>
        <dbReference type="SMART" id="SM00867"/>
    </source>
</evidence>
<evidence type="ECO:0000313" key="4">
    <source>
        <dbReference type="Proteomes" id="UP000078596"/>
    </source>
</evidence>
<name>A0A191ZK03_9GAMM</name>
<sequence length="184" mass="20647">MYLFLLMALAPHAQAAPTTYVIDPTHTQPRFEYNHFGFSMQVHSFDKTEGTIIYDPQAKTASVAIRIDPKSINTGYSVLNDKLQDKDFFDSARYPEITFKSTMVKFVGSKPVKVYGNLTIKGITKPVVLTVTSFQHKENPIVKKDEIGANAYTRLKRSDFHMGKYAPGVSDDITINLPVEALKP</sequence>
<feature type="domain" description="Lipid/polyisoprenoid-binding YceI-like" evidence="2">
    <location>
        <begin position="19"/>
        <end position="182"/>
    </location>
</feature>
<keyword evidence="1" id="KW-0732">Signal</keyword>
<dbReference type="OrthoDB" id="9811006at2"/>
<feature type="chain" id="PRO_5013153462" evidence="1">
    <location>
        <begin position="16"/>
        <end position="184"/>
    </location>
</feature>
<dbReference type="EMBL" id="CP016027">
    <property type="protein sequence ID" value="ANJ68219.1"/>
    <property type="molecule type" value="Genomic_DNA"/>
</dbReference>
<dbReference type="InterPro" id="IPR007372">
    <property type="entry name" value="Lipid/polyisoprenoid-bd_YceI"/>
</dbReference>
<dbReference type="Gene3D" id="2.40.128.110">
    <property type="entry name" value="Lipid/polyisoprenoid-binding, YceI-like"/>
    <property type="match status" value="1"/>
</dbReference>
<dbReference type="SMART" id="SM00867">
    <property type="entry name" value="YceI"/>
    <property type="match status" value="1"/>
</dbReference>
<reference evidence="3 4" key="1">
    <citation type="submission" date="2016-06" db="EMBL/GenBank/DDBJ databases">
        <title>Insight into the functional genes involving in sulfur oxidation in Pearl River water.</title>
        <authorList>
            <person name="Luo J."/>
            <person name="Tan X."/>
            <person name="Lin W."/>
        </authorList>
    </citation>
    <scope>NUCLEOTIDE SEQUENCE [LARGE SCALE GENOMIC DNA]</scope>
    <source>
        <strain evidence="3 4">LS2</strain>
    </source>
</reference>
<evidence type="ECO:0000256" key="1">
    <source>
        <dbReference type="SAM" id="SignalP"/>
    </source>
</evidence>
<dbReference type="Proteomes" id="UP000078596">
    <property type="component" value="Chromosome"/>
</dbReference>
<accession>A0A191ZK03</accession>
<organism evidence="3 4">
    <name type="scientific">Halothiobacillus diazotrophicus</name>
    <dbReference type="NCBI Taxonomy" id="1860122"/>
    <lineage>
        <taxon>Bacteria</taxon>
        <taxon>Pseudomonadati</taxon>
        <taxon>Pseudomonadota</taxon>
        <taxon>Gammaproteobacteria</taxon>
        <taxon>Chromatiales</taxon>
        <taxon>Halothiobacillaceae</taxon>
        <taxon>Halothiobacillus</taxon>
    </lineage>
</organism>
<dbReference type="AlphaFoldDB" id="A0A191ZK03"/>
<dbReference type="PANTHER" id="PTHR34406">
    <property type="entry name" value="PROTEIN YCEI"/>
    <property type="match status" value="1"/>
</dbReference>
<feature type="signal peptide" evidence="1">
    <location>
        <begin position="1"/>
        <end position="15"/>
    </location>
</feature>
<dbReference type="STRING" id="1860122.A9404_01925"/>
<gene>
    <name evidence="3" type="ORF">A9404_01925</name>
</gene>
<dbReference type="SUPFAM" id="SSF101874">
    <property type="entry name" value="YceI-like"/>
    <property type="match status" value="1"/>
</dbReference>
<evidence type="ECO:0000313" key="3">
    <source>
        <dbReference type="EMBL" id="ANJ68219.1"/>
    </source>
</evidence>
<protein>
    <submittedName>
        <fullName evidence="3">Polyisoprenoid-binding protein</fullName>
    </submittedName>
</protein>
<dbReference type="PANTHER" id="PTHR34406:SF1">
    <property type="entry name" value="PROTEIN YCEI"/>
    <property type="match status" value="1"/>
</dbReference>
<dbReference type="KEGG" id="haz:A9404_01925"/>